<evidence type="ECO:0000256" key="1">
    <source>
        <dbReference type="SAM" id="Phobius"/>
    </source>
</evidence>
<accession>A0A9Q6A7E7</accession>
<keyword evidence="1" id="KW-0812">Transmembrane</keyword>
<evidence type="ECO:0000313" key="3">
    <source>
        <dbReference type="Proteomes" id="UP000234803"/>
    </source>
</evidence>
<comment type="caution">
    <text evidence="2">The sequence shown here is derived from an EMBL/GenBank/DDBJ whole genome shotgun (WGS) entry which is preliminary data.</text>
</comment>
<feature type="transmembrane region" description="Helical" evidence="1">
    <location>
        <begin position="27"/>
        <end position="47"/>
    </location>
</feature>
<feature type="transmembrane region" description="Helical" evidence="1">
    <location>
        <begin position="308"/>
        <end position="329"/>
    </location>
</feature>
<protein>
    <submittedName>
        <fullName evidence="2">Exoprotein ABC transporter permease EscB</fullName>
    </submittedName>
</protein>
<dbReference type="GO" id="GO:0016020">
    <property type="term" value="C:membrane"/>
    <property type="evidence" value="ECO:0007669"/>
    <property type="project" value="InterPro"/>
</dbReference>
<proteinExistence type="predicted"/>
<dbReference type="RefSeq" id="WP_101860877.1">
    <property type="nucleotide sequence ID" value="NZ_JARTBE010000033.1"/>
</dbReference>
<feature type="transmembrane region" description="Helical" evidence="1">
    <location>
        <begin position="59"/>
        <end position="80"/>
    </location>
</feature>
<dbReference type="Pfam" id="PF05975">
    <property type="entry name" value="EcsB"/>
    <property type="match status" value="1"/>
</dbReference>
<feature type="transmembrane region" description="Helical" evidence="1">
    <location>
        <begin position="350"/>
        <end position="373"/>
    </location>
</feature>
<dbReference type="PIRSF" id="PIRSF037259">
    <property type="entry name" value="EcsB_ABC"/>
    <property type="match status" value="1"/>
</dbReference>
<sequence>MNNMLDIWQSRLQEHIKETRMYMKYMLNDHLVIVLIFFIAGAASWYSKWVRDIPAHFPSFWVMAVLFSLVLTGSYVRTLLKEADLVFLLPLEAKMEPYLRQAFVYSYVSQLFPLIALSLVAMPLYFAVTPGASLVSYAAVFVQLLLLKAWNQALEWRMTFQNDRSVKQMDLVIRFAANTLVLYFVFQSVYVYALVIYIIMAALYLYVSSAAKGKTFKWESHIEYELRRKQRFYRIANLFTDVPHLKKQAKRRAYLDFLLRFVPFEQRKTFAYMFARAFLRSSDYLGIQVRLTVIFALIIMYASASPMIAGILTVFTVFITGIQLLPLFGHFDHLALQELYPVKKEAKLKSYFSLLKTALSVQALLMAAASAYAAGAAGFLYALIGSAVLIFVVLPSYMTARLKKHGKL</sequence>
<reference evidence="2 3" key="1">
    <citation type="submission" date="2017-12" db="EMBL/GenBank/DDBJ databases">
        <title>Comparative Functional Genomics of Dry Heat Resistant strains isolated from the Viking Spacecraft.</title>
        <authorList>
            <person name="Seuylemezian A."/>
            <person name="Cooper K."/>
            <person name="Vaishampayan P."/>
        </authorList>
    </citation>
    <scope>NUCLEOTIDE SEQUENCE [LARGE SCALE GENOMIC DNA]</scope>
    <source>
        <strain evidence="2 3">V48-19</strain>
    </source>
</reference>
<name>A0A9Q6A7E7_9BACI</name>
<feature type="transmembrane region" description="Helical" evidence="1">
    <location>
        <begin position="284"/>
        <end position="302"/>
    </location>
</feature>
<gene>
    <name evidence="2" type="ORF">CUU63_14200</name>
</gene>
<evidence type="ECO:0000313" key="2">
    <source>
        <dbReference type="EMBL" id="PLS06211.1"/>
    </source>
</evidence>
<dbReference type="InterPro" id="IPR010288">
    <property type="entry name" value="EcsB_ABC"/>
</dbReference>
<feature type="transmembrane region" description="Helical" evidence="1">
    <location>
        <begin position="379"/>
        <end position="400"/>
    </location>
</feature>
<keyword evidence="1" id="KW-0472">Membrane</keyword>
<organism evidence="2 3">
    <name type="scientific">Bacillus halotolerans</name>
    <dbReference type="NCBI Taxonomy" id="260554"/>
    <lineage>
        <taxon>Bacteria</taxon>
        <taxon>Bacillati</taxon>
        <taxon>Bacillota</taxon>
        <taxon>Bacilli</taxon>
        <taxon>Bacillales</taxon>
        <taxon>Bacillaceae</taxon>
        <taxon>Bacillus</taxon>
    </lineage>
</organism>
<feature type="transmembrane region" description="Helical" evidence="1">
    <location>
        <begin position="104"/>
        <end position="126"/>
    </location>
</feature>
<dbReference type="Proteomes" id="UP000234803">
    <property type="component" value="Unassembled WGS sequence"/>
</dbReference>
<feature type="transmembrane region" description="Helical" evidence="1">
    <location>
        <begin position="192"/>
        <end position="211"/>
    </location>
</feature>
<keyword evidence="1" id="KW-1133">Transmembrane helix</keyword>
<dbReference type="EMBL" id="PGUV01000011">
    <property type="protein sequence ID" value="PLS06211.1"/>
    <property type="molecule type" value="Genomic_DNA"/>
</dbReference>
<dbReference type="AlphaFoldDB" id="A0A9Q6A7E7"/>